<dbReference type="PANTHER" id="PTHR11606:SF13">
    <property type="entry name" value="GLUTAMATE DEHYDROGENASE 1, MITOCHONDRIAL"/>
    <property type="match status" value="1"/>
</dbReference>
<evidence type="ECO:0000256" key="2">
    <source>
        <dbReference type="ARBA" id="ARBA00023002"/>
    </source>
</evidence>
<evidence type="ECO:0000256" key="6">
    <source>
        <dbReference type="RuleBase" id="RU004417"/>
    </source>
</evidence>
<dbReference type="OrthoDB" id="9803297at2"/>
<dbReference type="SUPFAM" id="SSF51735">
    <property type="entry name" value="NAD(P)-binding Rossmann-fold domains"/>
    <property type="match status" value="1"/>
</dbReference>
<dbReference type="GO" id="GO:0006538">
    <property type="term" value="P:L-glutamate catabolic process"/>
    <property type="evidence" value="ECO:0007669"/>
    <property type="project" value="TreeGrafter"/>
</dbReference>
<evidence type="ECO:0000313" key="8">
    <source>
        <dbReference type="EMBL" id="RSD16469.1"/>
    </source>
</evidence>
<dbReference type="InterPro" id="IPR006096">
    <property type="entry name" value="Glu/Leu/Phe/Val/Trp_DH_C"/>
</dbReference>
<evidence type="ECO:0000256" key="5">
    <source>
        <dbReference type="PIRSR" id="PIRSR000185-3"/>
    </source>
</evidence>
<reference evidence="8 9" key="1">
    <citation type="submission" date="2018-12" db="EMBL/GenBank/DDBJ databases">
        <title>Amycolatopsis eburnea sp. nov. actinomycete associate with arbuscular mycorrhiza fungal spore.</title>
        <authorList>
            <person name="Lumyong S."/>
            <person name="Chaiya L."/>
        </authorList>
    </citation>
    <scope>NUCLEOTIDE SEQUENCE [LARGE SCALE GENOMIC DNA]</scope>
    <source>
        <strain evidence="8 9">GLM-1</strain>
    </source>
</reference>
<accession>A0A3R9DIJ8</accession>
<name>A0A3R9DIJ8_9PSEU</name>
<evidence type="ECO:0000256" key="3">
    <source>
        <dbReference type="PIRNR" id="PIRNR000185"/>
    </source>
</evidence>
<evidence type="ECO:0000256" key="1">
    <source>
        <dbReference type="ARBA" id="ARBA00006382"/>
    </source>
</evidence>
<dbReference type="SMART" id="SM00839">
    <property type="entry name" value="ELFV_dehydrog"/>
    <property type="match status" value="1"/>
</dbReference>
<dbReference type="InterPro" id="IPR036291">
    <property type="entry name" value="NAD(P)-bd_dom_sf"/>
</dbReference>
<evidence type="ECO:0000313" key="9">
    <source>
        <dbReference type="Proteomes" id="UP000267081"/>
    </source>
</evidence>
<dbReference type="PIRSF" id="PIRSF000185">
    <property type="entry name" value="Glu_DH"/>
    <property type="match status" value="1"/>
</dbReference>
<dbReference type="Gene3D" id="3.40.50.10860">
    <property type="entry name" value="Leucine Dehydrogenase, chain A, domain 1"/>
    <property type="match status" value="1"/>
</dbReference>
<dbReference type="InterPro" id="IPR006095">
    <property type="entry name" value="Glu/Leu/Phe/Val/Trp_DH"/>
</dbReference>
<keyword evidence="2 3" id="KW-0560">Oxidoreductase</keyword>
<dbReference type="EMBL" id="RSEC01000048">
    <property type="protein sequence ID" value="RSD16469.1"/>
    <property type="molecule type" value="Genomic_DNA"/>
</dbReference>
<gene>
    <name evidence="8" type="ORF">EIY87_22780</name>
</gene>
<dbReference type="InterPro" id="IPR046346">
    <property type="entry name" value="Aminoacid_DH-like_N_sf"/>
</dbReference>
<dbReference type="Proteomes" id="UP000267081">
    <property type="component" value="Unassembled WGS sequence"/>
</dbReference>
<comment type="similarity">
    <text evidence="1 3 6">Belongs to the Glu/Leu/Phe/Val dehydrogenases family.</text>
</comment>
<evidence type="ECO:0000256" key="4">
    <source>
        <dbReference type="PIRSR" id="PIRSR000185-1"/>
    </source>
</evidence>
<feature type="site" description="Important for catalysis" evidence="5">
    <location>
        <position position="109"/>
    </location>
</feature>
<evidence type="ECO:0000259" key="7">
    <source>
        <dbReference type="SMART" id="SM00839"/>
    </source>
</evidence>
<dbReference type="InterPro" id="IPR006097">
    <property type="entry name" value="Glu/Leu/Phe/Val/Trp_DH_dimer"/>
</dbReference>
<dbReference type="GO" id="GO:0004352">
    <property type="term" value="F:glutamate dehydrogenase (NAD+) activity"/>
    <property type="evidence" value="ECO:0007669"/>
    <property type="project" value="TreeGrafter"/>
</dbReference>
<dbReference type="RefSeq" id="WP_125311484.1">
    <property type="nucleotide sequence ID" value="NZ_RSEC01000048.1"/>
</dbReference>
<dbReference type="SUPFAM" id="SSF53223">
    <property type="entry name" value="Aminoacid dehydrogenase-like, N-terminal domain"/>
    <property type="match status" value="1"/>
</dbReference>
<dbReference type="PRINTS" id="PR00082">
    <property type="entry name" value="GLFDHDRGNASE"/>
</dbReference>
<sequence>MSALLEVAWTDPVTGCRGYLVIDRLVRGVASGGLRMRRGCSLFEVRGLARGMTLKEGLNYDPAGRYIPLGGAKGGIDFDPYDERARDVVARYLHAMRPLIERYWTMGEDLGLRQDVIDGVLAEIGLLSPVQAVYPLLEDLDAATARLADAFRIEVGGLGLDELVGGLGVAQATLTGLELLGHAGPSRVVVQGFGSMGGATARFLAEAGLPVVGVSDVRGIVANPAGLDVEHLLRHRDRFGGIDRDHLKPGDELLPPEAWLDVPAEVLVPAAISYCVDSDNQAKIGAKLVVEAANLPVTADAEELLGARGIPVVPDFVANSATNSWWWWTLFGDVGADAGEAFAKVRARMRELVTAVFELATLDGSSLRAAALRLSERNLEAIQARFGEGTNQPAK</sequence>
<dbReference type="Pfam" id="PF02812">
    <property type="entry name" value="ELFV_dehydrog_N"/>
    <property type="match status" value="1"/>
</dbReference>
<dbReference type="InterPro" id="IPR014362">
    <property type="entry name" value="Glu_DH"/>
</dbReference>
<protein>
    <recommendedName>
        <fullName evidence="3">Glutamate dehydrogenase</fullName>
    </recommendedName>
</protein>
<feature type="domain" description="Glutamate/phenylalanine/leucine/valine/L-tryptophan dehydrogenase C-terminal" evidence="7">
    <location>
        <begin position="157"/>
        <end position="387"/>
    </location>
</feature>
<keyword evidence="9" id="KW-1185">Reference proteome</keyword>
<dbReference type="PANTHER" id="PTHR11606">
    <property type="entry name" value="GLUTAMATE DEHYDROGENASE"/>
    <property type="match status" value="1"/>
</dbReference>
<feature type="active site" description="Proton donor" evidence="4">
    <location>
        <position position="73"/>
    </location>
</feature>
<dbReference type="Gene3D" id="3.40.50.720">
    <property type="entry name" value="NAD(P)-binding Rossmann-like Domain"/>
    <property type="match status" value="1"/>
</dbReference>
<dbReference type="InterPro" id="IPR033524">
    <property type="entry name" value="Glu/Leu/Phe/Val_DH_AS"/>
</dbReference>
<dbReference type="PROSITE" id="PS00074">
    <property type="entry name" value="GLFV_DEHYDROGENASE"/>
    <property type="match status" value="1"/>
</dbReference>
<dbReference type="AlphaFoldDB" id="A0A3R9DIJ8"/>
<dbReference type="Pfam" id="PF00208">
    <property type="entry name" value="ELFV_dehydrog"/>
    <property type="match status" value="1"/>
</dbReference>
<comment type="caution">
    <text evidence="8">The sequence shown here is derived from an EMBL/GenBank/DDBJ whole genome shotgun (WGS) entry which is preliminary data.</text>
</comment>
<organism evidence="8 9">
    <name type="scientific">Amycolatopsis eburnea</name>
    <dbReference type="NCBI Taxonomy" id="2267691"/>
    <lineage>
        <taxon>Bacteria</taxon>
        <taxon>Bacillati</taxon>
        <taxon>Actinomycetota</taxon>
        <taxon>Actinomycetes</taxon>
        <taxon>Pseudonocardiales</taxon>
        <taxon>Pseudonocardiaceae</taxon>
        <taxon>Amycolatopsis</taxon>
    </lineage>
</organism>
<proteinExistence type="inferred from homology"/>